<name>A0A8X6MTG9_NEPPI</name>
<accession>A0A8X6MTG9</accession>
<dbReference type="OrthoDB" id="6777440at2759"/>
<reference evidence="1" key="1">
    <citation type="submission" date="2020-08" db="EMBL/GenBank/DDBJ databases">
        <title>Multicomponent nature underlies the extraordinary mechanical properties of spider dragline silk.</title>
        <authorList>
            <person name="Kono N."/>
            <person name="Nakamura H."/>
            <person name="Mori M."/>
            <person name="Yoshida Y."/>
            <person name="Ohtoshi R."/>
            <person name="Malay A.D."/>
            <person name="Moran D.A.P."/>
            <person name="Tomita M."/>
            <person name="Numata K."/>
            <person name="Arakawa K."/>
        </authorList>
    </citation>
    <scope>NUCLEOTIDE SEQUENCE</scope>
</reference>
<evidence type="ECO:0000313" key="1">
    <source>
        <dbReference type="EMBL" id="GFS77346.1"/>
    </source>
</evidence>
<protein>
    <recommendedName>
        <fullName evidence="3">DUF659 domain-containing protein</fullName>
    </recommendedName>
</protein>
<evidence type="ECO:0008006" key="3">
    <source>
        <dbReference type="Google" id="ProtNLM"/>
    </source>
</evidence>
<dbReference type="EMBL" id="BMAW01050861">
    <property type="protein sequence ID" value="GFS77346.1"/>
    <property type="molecule type" value="Genomic_DNA"/>
</dbReference>
<dbReference type="AlphaFoldDB" id="A0A8X6MTG9"/>
<evidence type="ECO:0000313" key="2">
    <source>
        <dbReference type="Proteomes" id="UP000887013"/>
    </source>
</evidence>
<comment type="caution">
    <text evidence="1">The sequence shown here is derived from an EMBL/GenBank/DDBJ whole genome shotgun (WGS) entry which is preliminary data.</text>
</comment>
<gene>
    <name evidence="1" type="ORF">NPIL_373081</name>
</gene>
<keyword evidence="2" id="KW-1185">Reference proteome</keyword>
<sequence>MMDEEVDQPPVKIQCLEGNIKKFISKTSDKDKMMIDLAPAKTFYACNIPFAVVESESYRNLTHILRLSFKSPSCKEMADPLLDAVYNEMNGLVCKNLKGKEGTYIIDGWSNIHNEPIIVSFIQVNGELYIVDVENTGATKKFSRIFS</sequence>
<proteinExistence type="predicted"/>
<organism evidence="1 2">
    <name type="scientific">Nephila pilipes</name>
    <name type="common">Giant wood spider</name>
    <name type="synonym">Nephila maculata</name>
    <dbReference type="NCBI Taxonomy" id="299642"/>
    <lineage>
        <taxon>Eukaryota</taxon>
        <taxon>Metazoa</taxon>
        <taxon>Ecdysozoa</taxon>
        <taxon>Arthropoda</taxon>
        <taxon>Chelicerata</taxon>
        <taxon>Arachnida</taxon>
        <taxon>Araneae</taxon>
        <taxon>Araneomorphae</taxon>
        <taxon>Entelegynae</taxon>
        <taxon>Araneoidea</taxon>
        <taxon>Nephilidae</taxon>
        <taxon>Nephila</taxon>
    </lineage>
</organism>
<dbReference type="Proteomes" id="UP000887013">
    <property type="component" value="Unassembled WGS sequence"/>
</dbReference>